<accession>A0A2T6ZRD8</accession>
<dbReference type="Proteomes" id="UP000244722">
    <property type="component" value="Unassembled WGS sequence"/>
</dbReference>
<reference evidence="2 3" key="1">
    <citation type="submission" date="2017-04" db="EMBL/GenBank/DDBJ databases">
        <title>Draft genome sequence of Tuber borchii Vittad., a whitish edible truffle.</title>
        <authorList>
            <consortium name="DOE Joint Genome Institute"/>
            <person name="Murat C."/>
            <person name="Kuo A."/>
            <person name="Barry K.W."/>
            <person name="Clum A."/>
            <person name="Dockter R.B."/>
            <person name="Fauchery L."/>
            <person name="Iotti M."/>
            <person name="Kohler A."/>
            <person name="Labutti K."/>
            <person name="Lindquist E.A."/>
            <person name="Lipzen A."/>
            <person name="Ohm R.A."/>
            <person name="Wang M."/>
            <person name="Grigoriev I.V."/>
            <person name="Zambonelli A."/>
            <person name="Martin F.M."/>
        </authorList>
    </citation>
    <scope>NUCLEOTIDE SEQUENCE [LARGE SCALE GENOMIC DNA]</scope>
    <source>
        <strain evidence="2 3">Tbo3840</strain>
    </source>
</reference>
<comment type="caution">
    <text evidence="2">The sequence shown here is derived from an EMBL/GenBank/DDBJ whole genome shotgun (WGS) entry which is preliminary data.</text>
</comment>
<dbReference type="EMBL" id="NESQ01000130">
    <property type="protein sequence ID" value="PUU78060.1"/>
    <property type="molecule type" value="Genomic_DNA"/>
</dbReference>
<evidence type="ECO:0000313" key="2">
    <source>
        <dbReference type="EMBL" id="PUU78060.1"/>
    </source>
</evidence>
<keyword evidence="3" id="KW-1185">Reference proteome</keyword>
<feature type="region of interest" description="Disordered" evidence="1">
    <location>
        <begin position="1"/>
        <end position="21"/>
    </location>
</feature>
<dbReference type="OrthoDB" id="5403934at2759"/>
<protein>
    <submittedName>
        <fullName evidence="2">Uncharacterized protein</fullName>
    </submittedName>
</protein>
<feature type="compositionally biased region" description="Basic and acidic residues" evidence="1">
    <location>
        <begin position="99"/>
        <end position="112"/>
    </location>
</feature>
<organism evidence="2 3">
    <name type="scientific">Tuber borchii</name>
    <name type="common">White truffle</name>
    <dbReference type="NCBI Taxonomy" id="42251"/>
    <lineage>
        <taxon>Eukaryota</taxon>
        <taxon>Fungi</taxon>
        <taxon>Dikarya</taxon>
        <taxon>Ascomycota</taxon>
        <taxon>Pezizomycotina</taxon>
        <taxon>Pezizomycetes</taxon>
        <taxon>Pezizales</taxon>
        <taxon>Tuberaceae</taxon>
        <taxon>Tuber</taxon>
    </lineage>
</organism>
<proteinExistence type="predicted"/>
<feature type="compositionally biased region" description="Basic and acidic residues" evidence="1">
    <location>
        <begin position="142"/>
        <end position="177"/>
    </location>
</feature>
<sequence length="177" mass="19141">MMTTTPHPPTNLHESTPLTPSSAEPFLSAFLADAGQKPNQNEIVLTNLLRVQRALAGVYVPPSPPPSAAMVAAEAGILTKGEARVGEVAGEGAGGGEYGEERVDSDKEKGGDEIVPGIATAEVGGMDRESRKERKARKRRREEKAKEKERKRARKEKGEEERKRARKEKGEKGDGSE</sequence>
<dbReference type="AlphaFoldDB" id="A0A2T6ZRD8"/>
<gene>
    <name evidence="2" type="ORF">B9Z19DRAFT_1108517</name>
</gene>
<evidence type="ECO:0000313" key="3">
    <source>
        <dbReference type="Proteomes" id="UP000244722"/>
    </source>
</evidence>
<name>A0A2T6ZRD8_TUBBO</name>
<feature type="compositionally biased region" description="Polar residues" evidence="1">
    <location>
        <begin position="12"/>
        <end position="21"/>
    </location>
</feature>
<feature type="region of interest" description="Disordered" evidence="1">
    <location>
        <begin position="87"/>
        <end position="177"/>
    </location>
</feature>
<evidence type="ECO:0000256" key="1">
    <source>
        <dbReference type="SAM" id="MobiDB-lite"/>
    </source>
</evidence>